<dbReference type="EMBL" id="NWMW01000002">
    <property type="protein sequence ID" value="PCD01971.1"/>
    <property type="molecule type" value="Genomic_DNA"/>
</dbReference>
<protein>
    <submittedName>
        <fullName evidence="1">Uncharacterized protein</fullName>
    </submittedName>
</protein>
<dbReference type="RefSeq" id="WP_096343349.1">
    <property type="nucleotide sequence ID" value="NZ_NWMW01000002.1"/>
</dbReference>
<keyword evidence="2" id="KW-1185">Reference proteome</keyword>
<sequence>MEPLRPTLRAATVIRIHCPIAADTLAQLLAGRIEAIDHDVQAAHMLATIRDHPALGDFGIYRSVIELAPGWEAFTPAADAQPTLGMPGQPQRSPTLILTLYVPAGTPDHTLDRALNALIAAHPWEVPVIEVSPTQLLLRA</sequence>
<name>A0A2A4B0L8_9SPHN</name>
<comment type="caution">
    <text evidence="1">The sequence shown here is derived from an EMBL/GenBank/DDBJ whole genome shotgun (WGS) entry which is preliminary data.</text>
</comment>
<organism evidence="1 2">
    <name type="scientific">Sphingomonas spermidinifaciens</name>
    <dbReference type="NCBI Taxonomy" id="1141889"/>
    <lineage>
        <taxon>Bacteria</taxon>
        <taxon>Pseudomonadati</taxon>
        <taxon>Pseudomonadota</taxon>
        <taxon>Alphaproteobacteria</taxon>
        <taxon>Sphingomonadales</taxon>
        <taxon>Sphingomonadaceae</taxon>
        <taxon>Sphingomonas</taxon>
    </lineage>
</organism>
<dbReference type="OrthoDB" id="4941745at2"/>
<gene>
    <name evidence="1" type="ORF">COC42_10765</name>
</gene>
<reference evidence="1 2" key="1">
    <citation type="submission" date="2017-09" db="EMBL/GenBank/DDBJ databases">
        <title>Sphingomonas spermidinifaciens 9NM-10, whole genome shotgun sequence.</title>
        <authorList>
            <person name="Feng G."/>
            <person name="Zhu H."/>
        </authorList>
    </citation>
    <scope>NUCLEOTIDE SEQUENCE [LARGE SCALE GENOMIC DNA]</scope>
    <source>
        <strain evidence="1 2">9NM-10</strain>
    </source>
</reference>
<evidence type="ECO:0000313" key="1">
    <source>
        <dbReference type="EMBL" id="PCD01971.1"/>
    </source>
</evidence>
<evidence type="ECO:0000313" key="2">
    <source>
        <dbReference type="Proteomes" id="UP000218366"/>
    </source>
</evidence>
<accession>A0A2A4B0L8</accession>
<dbReference type="InterPro" id="IPR015867">
    <property type="entry name" value="N-reg_PII/ATP_PRibTrfase_C"/>
</dbReference>
<dbReference type="Proteomes" id="UP000218366">
    <property type="component" value="Unassembled WGS sequence"/>
</dbReference>
<proteinExistence type="predicted"/>
<dbReference type="AlphaFoldDB" id="A0A2A4B0L8"/>
<dbReference type="Gene3D" id="3.30.70.120">
    <property type="match status" value="1"/>
</dbReference>